<evidence type="ECO:0000313" key="2">
    <source>
        <dbReference type="EMBL" id="MFC4261419.1"/>
    </source>
</evidence>
<comment type="caution">
    <text evidence="2">The sequence shown here is derived from an EMBL/GenBank/DDBJ whole genome shotgun (WGS) entry which is preliminary data.</text>
</comment>
<proteinExistence type="predicted"/>
<feature type="transmembrane region" description="Helical" evidence="1">
    <location>
        <begin position="60"/>
        <end position="82"/>
    </location>
</feature>
<evidence type="ECO:0000256" key="1">
    <source>
        <dbReference type="SAM" id="Phobius"/>
    </source>
</evidence>
<dbReference type="InterPro" id="IPR034804">
    <property type="entry name" value="SQR/QFR_C/D"/>
</dbReference>
<feature type="transmembrane region" description="Helical" evidence="1">
    <location>
        <begin position="109"/>
        <end position="128"/>
    </location>
</feature>
<dbReference type="SUPFAM" id="SSF81343">
    <property type="entry name" value="Fumarate reductase respiratory complex transmembrane subunits"/>
    <property type="match status" value="1"/>
</dbReference>
<keyword evidence="1" id="KW-0472">Membrane</keyword>
<dbReference type="CDD" id="cd03498">
    <property type="entry name" value="SQR_TypeB_2_TM"/>
    <property type="match status" value="1"/>
</dbReference>
<accession>A0ABV8QR52</accession>
<evidence type="ECO:0000313" key="3">
    <source>
        <dbReference type="Proteomes" id="UP001595907"/>
    </source>
</evidence>
<dbReference type="EMBL" id="JBHSCZ010000001">
    <property type="protein sequence ID" value="MFC4261419.1"/>
    <property type="molecule type" value="Genomic_DNA"/>
</dbReference>
<keyword evidence="1" id="KW-1133">Transmembrane helix</keyword>
<sequence>MTWKNLFTSSIGKKFTMGATGLFLITFLIVHSGINAMIFFNDGGETFNHWGHFMGSNLIIRTLEIGLMAFLLIHIVQGLLLWKQNRAARPVRYAVTRPDGKSKWYSKSMGLLGTLILIFLIMHFYHFWVPSRFGGMAGIQALGETNLPEYNQTNVHNLYQEMLNVFTGEYSVIVVAVYLLGCFSLCWHLLHGFQSAFQTFGVSHKRYTPIIKSIGAVYSIGISLLFASMPVAMHLGWVN</sequence>
<keyword evidence="3" id="KW-1185">Reference proteome</keyword>
<feature type="transmembrane region" description="Helical" evidence="1">
    <location>
        <begin position="21"/>
        <end position="40"/>
    </location>
</feature>
<dbReference type="InterPro" id="IPR011138">
    <property type="entry name" value="Cytochrome_b-558"/>
</dbReference>
<dbReference type="RefSeq" id="WP_379705727.1">
    <property type="nucleotide sequence ID" value="NZ_JBHSCZ010000001.1"/>
</dbReference>
<organism evidence="2 3">
    <name type="scientific">Ferruginibacter yonginensis</name>
    <dbReference type="NCBI Taxonomy" id="1310416"/>
    <lineage>
        <taxon>Bacteria</taxon>
        <taxon>Pseudomonadati</taxon>
        <taxon>Bacteroidota</taxon>
        <taxon>Chitinophagia</taxon>
        <taxon>Chitinophagales</taxon>
        <taxon>Chitinophagaceae</taxon>
        <taxon>Ferruginibacter</taxon>
    </lineage>
</organism>
<dbReference type="NCBIfam" id="TIGR02046">
    <property type="entry name" value="sdhC_b558_fam"/>
    <property type="match status" value="1"/>
</dbReference>
<feature type="transmembrane region" description="Helical" evidence="1">
    <location>
        <begin position="170"/>
        <end position="190"/>
    </location>
</feature>
<keyword evidence="1" id="KW-0812">Transmembrane</keyword>
<reference evidence="3" key="1">
    <citation type="journal article" date="2019" name="Int. J. Syst. Evol. Microbiol.">
        <title>The Global Catalogue of Microorganisms (GCM) 10K type strain sequencing project: providing services to taxonomists for standard genome sequencing and annotation.</title>
        <authorList>
            <consortium name="The Broad Institute Genomics Platform"/>
            <consortium name="The Broad Institute Genome Sequencing Center for Infectious Disease"/>
            <person name="Wu L."/>
            <person name="Ma J."/>
        </authorList>
    </citation>
    <scope>NUCLEOTIDE SEQUENCE [LARGE SCALE GENOMIC DNA]</scope>
    <source>
        <strain evidence="3">CECT 8289</strain>
    </source>
</reference>
<name>A0ABV8QR52_9BACT</name>
<feature type="transmembrane region" description="Helical" evidence="1">
    <location>
        <begin position="210"/>
        <end position="233"/>
    </location>
</feature>
<protein>
    <submittedName>
        <fullName evidence="2">Succinate dehydrogenase cytochrome b subunit</fullName>
    </submittedName>
</protein>
<dbReference type="Proteomes" id="UP001595907">
    <property type="component" value="Unassembled WGS sequence"/>
</dbReference>
<dbReference type="Gene3D" id="1.20.1300.10">
    <property type="entry name" value="Fumarate reductase/succinate dehydrogenase, transmembrane subunit"/>
    <property type="match status" value="1"/>
</dbReference>
<gene>
    <name evidence="2" type="ORF">ACFOWM_00890</name>
</gene>